<sequence>MIYSTVFRNWFFSTISKRAASSIREGHVEYFRELNRLSSAGAWDPLNMRPKVFSTRSEKAAANKIWAKMLPDDAGWFDRRPGGKFLKMFVQVPLLIGALLMIPVVYEKIVPEKYRCQIKYGNDDEH</sequence>
<dbReference type="Proteomes" id="UP000887572">
    <property type="component" value="Unplaced"/>
</dbReference>
<keyword evidence="2" id="KW-1185">Reference proteome</keyword>
<evidence type="ECO:0000313" key="3">
    <source>
        <dbReference type="WBParaSite" id="Gr19_v10_g17437.t1"/>
    </source>
</evidence>
<feature type="transmembrane region" description="Helical" evidence="1">
    <location>
        <begin position="85"/>
        <end position="106"/>
    </location>
</feature>
<dbReference type="WBParaSite" id="Gr19_v10_g17437.t1">
    <property type="protein sequence ID" value="Gr19_v10_g17437.t1"/>
    <property type="gene ID" value="Gr19_v10_g17437"/>
</dbReference>
<reference evidence="3" key="1">
    <citation type="submission" date="2022-11" db="UniProtKB">
        <authorList>
            <consortium name="WormBaseParasite"/>
        </authorList>
    </citation>
    <scope>IDENTIFICATION</scope>
</reference>
<organism evidence="2 3">
    <name type="scientific">Globodera rostochiensis</name>
    <name type="common">Golden nematode worm</name>
    <name type="synonym">Heterodera rostochiensis</name>
    <dbReference type="NCBI Taxonomy" id="31243"/>
    <lineage>
        <taxon>Eukaryota</taxon>
        <taxon>Metazoa</taxon>
        <taxon>Ecdysozoa</taxon>
        <taxon>Nematoda</taxon>
        <taxon>Chromadorea</taxon>
        <taxon>Rhabditida</taxon>
        <taxon>Tylenchina</taxon>
        <taxon>Tylenchomorpha</taxon>
        <taxon>Tylenchoidea</taxon>
        <taxon>Heteroderidae</taxon>
        <taxon>Heteroderinae</taxon>
        <taxon>Globodera</taxon>
    </lineage>
</organism>
<evidence type="ECO:0000313" key="2">
    <source>
        <dbReference type="Proteomes" id="UP000887572"/>
    </source>
</evidence>
<keyword evidence="1" id="KW-0472">Membrane</keyword>
<accession>A0A914HJE9</accession>
<proteinExistence type="predicted"/>
<dbReference type="AlphaFoldDB" id="A0A914HJE9"/>
<keyword evidence="1" id="KW-0812">Transmembrane</keyword>
<name>A0A914HJE9_GLORO</name>
<keyword evidence="1" id="KW-1133">Transmembrane helix</keyword>
<protein>
    <submittedName>
        <fullName evidence="3">Complex I-B15</fullName>
    </submittedName>
</protein>
<evidence type="ECO:0000256" key="1">
    <source>
        <dbReference type="SAM" id="Phobius"/>
    </source>
</evidence>